<dbReference type="Pfam" id="PF00392">
    <property type="entry name" value="GntR"/>
    <property type="match status" value="1"/>
</dbReference>
<dbReference type="GO" id="GO:0003677">
    <property type="term" value="F:DNA binding"/>
    <property type="evidence" value="ECO:0007669"/>
    <property type="project" value="UniProtKB-KW"/>
</dbReference>
<dbReference type="SMART" id="SM00345">
    <property type="entry name" value="HTH_GNTR"/>
    <property type="match status" value="1"/>
</dbReference>
<evidence type="ECO:0000256" key="2">
    <source>
        <dbReference type="ARBA" id="ARBA00023125"/>
    </source>
</evidence>
<gene>
    <name evidence="6" type="ORF">FHX71_002149</name>
</gene>
<dbReference type="EMBL" id="JACGWV010000001">
    <property type="protein sequence ID" value="MBA8808207.1"/>
    <property type="molecule type" value="Genomic_DNA"/>
</dbReference>
<feature type="domain" description="HTH gntR-type" evidence="5">
    <location>
        <begin position="1"/>
        <end position="67"/>
    </location>
</feature>
<evidence type="ECO:0000256" key="4">
    <source>
        <dbReference type="SAM" id="MobiDB-lite"/>
    </source>
</evidence>
<organism evidence="6 7">
    <name type="scientific">Promicromonospora sukumoe</name>
    <dbReference type="NCBI Taxonomy" id="88382"/>
    <lineage>
        <taxon>Bacteria</taxon>
        <taxon>Bacillati</taxon>
        <taxon>Actinomycetota</taxon>
        <taxon>Actinomycetes</taxon>
        <taxon>Micrococcales</taxon>
        <taxon>Promicromonosporaceae</taxon>
        <taxon>Promicromonospora</taxon>
    </lineage>
</organism>
<dbReference type="InterPro" id="IPR036388">
    <property type="entry name" value="WH-like_DNA-bd_sf"/>
</dbReference>
<evidence type="ECO:0000259" key="5">
    <source>
        <dbReference type="PROSITE" id="PS50949"/>
    </source>
</evidence>
<dbReference type="PROSITE" id="PS50949">
    <property type="entry name" value="HTH_GNTR"/>
    <property type="match status" value="1"/>
</dbReference>
<keyword evidence="1" id="KW-0805">Transcription regulation</keyword>
<dbReference type="SUPFAM" id="SSF46785">
    <property type="entry name" value="Winged helix' DNA-binding domain"/>
    <property type="match status" value="1"/>
</dbReference>
<evidence type="ECO:0000256" key="1">
    <source>
        <dbReference type="ARBA" id="ARBA00023015"/>
    </source>
</evidence>
<dbReference type="GO" id="GO:0003700">
    <property type="term" value="F:DNA-binding transcription factor activity"/>
    <property type="evidence" value="ECO:0007669"/>
    <property type="project" value="InterPro"/>
</dbReference>
<evidence type="ECO:0000313" key="7">
    <source>
        <dbReference type="Proteomes" id="UP000540568"/>
    </source>
</evidence>
<dbReference type="Proteomes" id="UP000540568">
    <property type="component" value="Unassembled WGS sequence"/>
</dbReference>
<dbReference type="Gene3D" id="1.20.120.530">
    <property type="entry name" value="GntR ligand-binding domain-like"/>
    <property type="match status" value="1"/>
</dbReference>
<proteinExistence type="predicted"/>
<evidence type="ECO:0000256" key="3">
    <source>
        <dbReference type="ARBA" id="ARBA00023163"/>
    </source>
</evidence>
<dbReference type="RefSeq" id="WP_312877001.1">
    <property type="nucleotide sequence ID" value="NZ_JACGWV010000001.1"/>
</dbReference>
<keyword evidence="3" id="KW-0804">Transcription</keyword>
<protein>
    <submittedName>
        <fullName evidence="6">DNA-binding FadR family transcriptional regulator</fullName>
    </submittedName>
</protein>
<dbReference type="SUPFAM" id="SSF48008">
    <property type="entry name" value="GntR ligand-binding domain-like"/>
    <property type="match status" value="1"/>
</dbReference>
<feature type="region of interest" description="Disordered" evidence="4">
    <location>
        <begin position="225"/>
        <end position="286"/>
    </location>
</feature>
<evidence type="ECO:0000313" key="6">
    <source>
        <dbReference type="EMBL" id="MBA8808207.1"/>
    </source>
</evidence>
<dbReference type="InterPro" id="IPR011711">
    <property type="entry name" value="GntR_C"/>
</dbReference>
<reference evidence="6 7" key="1">
    <citation type="submission" date="2020-07" db="EMBL/GenBank/DDBJ databases">
        <title>Sequencing the genomes of 1000 actinobacteria strains.</title>
        <authorList>
            <person name="Klenk H.-P."/>
        </authorList>
    </citation>
    <scope>NUCLEOTIDE SEQUENCE [LARGE SCALE GENOMIC DNA]</scope>
    <source>
        <strain evidence="6 7">DSM 44121</strain>
    </source>
</reference>
<keyword evidence="7" id="KW-1185">Reference proteome</keyword>
<dbReference type="Gene3D" id="1.10.10.10">
    <property type="entry name" value="Winged helix-like DNA-binding domain superfamily/Winged helix DNA-binding domain"/>
    <property type="match status" value="1"/>
</dbReference>
<dbReference type="InterPro" id="IPR036390">
    <property type="entry name" value="WH_DNA-bd_sf"/>
</dbReference>
<accession>A0A7W3J8F7</accession>
<dbReference type="InterPro" id="IPR008920">
    <property type="entry name" value="TF_FadR/GntR_C"/>
</dbReference>
<dbReference type="Pfam" id="PF07729">
    <property type="entry name" value="FCD"/>
    <property type="match status" value="1"/>
</dbReference>
<name>A0A7W3J8F7_9MICO</name>
<dbReference type="InterPro" id="IPR000524">
    <property type="entry name" value="Tscrpt_reg_HTH_GntR"/>
</dbReference>
<dbReference type="PANTHER" id="PTHR43537:SF44">
    <property type="entry name" value="GNTR FAMILY REGULATORY PROTEIN"/>
    <property type="match status" value="1"/>
</dbReference>
<comment type="caution">
    <text evidence="6">The sequence shown here is derived from an EMBL/GenBank/DDBJ whole genome shotgun (WGS) entry which is preliminary data.</text>
</comment>
<dbReference type="SMART" id="SM00895">
    <property type="entry name" value="FCD"/>
    <property type="match status" value="1"/>
</dbReference>
<sequence>MLHSPVLDALGRRITAGELPAGASLTLDGIGSEFGVSRTVAREAMRLLEGLGLVRSGPRVGIVVLPHPAWNVLDPRVIAWRLDGPGRTSQLRSLTELRQAVEPRAAAGAARGATAAVRDELVATAAQLRKLGEAGEGDGAEFLALDIRMHELLMRSSGNELFTALADVVSVVISGRIHLGLMPAYPVPEALDAHEAVARAVAAGDADAAEQAMARIVREVRGTLDDAPPAQPERPALPDQPAQPERPALPDQPAQPERPALPDQPAQPERPALPDQSALPARPAQA</sequence>
<dbReference type="PANTHER" id="PTHR43537">
    <property type="entry name" value="TRANSCRIPTIONAL REGULATOR, GNTR FAMILY"/>
    <property type="match status" value="1"/>
</dbReference>
<keyword evidence="2 6" id="KW-0238">DNA-binding</keyword>
<dbReference type="AlphaFoldDB" id="A0A7W3J8F7"/>